<comment type="caution">
    <text evidence="1">The sequence shown here is derived from an EMBL/GenBank/DDBJ whole genome shotgun (WGS) entry which is preliminary data.</text>
</comment>
<evidence type="ECO:0000313" key="2">
    <source>
        <dbReference type="Proteomes" id="UP000321567"/>
    </source>
</evidence>
<dbReference type="AlphaFoldDB" id="A0A512H4R3"/>
<name>A0A512H4R3_9PROT</name>
<sequence>MELLQLGKLFTDPFLDGVGVVDSVKDDLGGTLHGALPHEESDRTDPLSQADFWGRGQALRATIRITKRFLAWNGYLPGGQGGTRARLSCVARARASYVGRAPVPGGPNQGAGGSRFIL</sequence>
<evidence type="ECO:0000313" key="1">
    <source>
        <dbReference type="EMBL" id="GEO80408.1"/>
    </source>
</evidence>
<proteinExistence type="predicted"/>
<gene>
    <name evidence="1" type="ORF">ROR02_05390</name>
</gene>
<accession>A0A512H4R3</accession>
<dbReference type="Proteomes" id="UP000321567">
    <property type="component" value="Unassembled WGS sequence"/>
</dbReference>
<reference evidence="1 2" key="1">
    <citation type="submission" date="2019-07" db="EMBL/GenBank/DDBJ databases">
        <title>Whole genome shotgun sequence of Rhodospirillum oryzae NBRC 107573.</title>
        <authorList>
            <person name="Hosoyama A."/>
            <person name="Uohara A."/>
            <person name="Ohji S."/>
            <person name="Ichikawa N."/>
        </authorList>
    </citation>
    <scope>NUCLEOTIDE SEQUENCE [LARGE SCALE GENOMIC DNA]</scope>
    <source>
        <strain evidence="1 2">NBRC 107573</strain>
    </source>
</reference>
<dbReference type="EMBL" id="BJZO01000009">
    <property type="protein sequence ID" value="GEO80408.1"/>
    <property type="molecule type" value="Genomic_DNA"/>
</dbReference>
<protein>
    <submittedName>
        <fullName evidence="1">Uncharacterized protein</fullName>
    </submittedName>
</protein>
<keyword evidence="2" id="KW-1185">Reference proteome</keyword>
<organism evidence="1 2">
    <name type="scientific">Pararhodospirillum oryzae</name>
    <dbReference type="NCBI Taxonomy" id="478448"/>
    <lineage>
        <taxon>Bacteria</taxon>
        <taxon>Pseudomonadati</taxon>
        <taxon>Pseudomonadota</taxon>
        <taxon>Alphaproteobacteria</taxon>
        <taxon>Rhodospirillales</taxon>
        <taxon>Rhodospirillaceae</taxon>
        <taxon>Pararhodospirillum</taxon>
    </lineage>
</organism>